<name>A0A931J854_9BURK</name>
<evidence type="ECO:0000256" key="9">
    <source>
        <dbReference type="ARBA" id="ARBA00023170"/>
    </source>
</evidence>
<reference evidence="16" key="1">
    <citation type="submission" date="2020-12" db="EMBL/GenBank/DDBJ databases">
        <title>The genome sequence of Inhella sp. 1Y17.</title>
        <authorList>
            <person name="Liu Y."/>
        </authorList>
    </citation>
    <scope>NUCLEOTIDE SEQUENCE</scope>
    <source>
        <strain evidence="16">1Y17</strain>
    </source>
</reference>
<dbReference type="GO" id="GO:0044718">
    <property type="term" value="P:siderophore transmembrane transport"/>
    <property type="evidence" value="ECO:0007669"/>
    <property type="project" value="TreeGrafter"/>
</dbReference>
<dbReference type="InterPro" id="IPR000531">
    <property type="entry name" value="Beta-barrel_TonB"/>
</dbReference>
<proteinExistence type="inferred from homology"/>
<keyword evidence="17" id="KW-1185">Reference proteome</keyword>
<gene>
    <name evidence="16" type="ORF">I7X39_13305</name>
</gene>
<dbReference type="Proteomes" id="UP000613266">
    <property type="component" value="Unassembled WGS sequence"/>
</dbReference>
<keyword evidence="8 11" id="KW-0472">Membrane</keyword>
<keyword evidence="6 13" id="KW-0732">Signal</keyword>
<evidence type="ECO:0000256" key="10">
    <source>
        <dbReference type="ARBA" id="ARBA00023237"/>
    </source>
</evidence>
<feature type="chain" id="PRO_5037531308" evidence="13">
    <location>
        <begin position="21"/>
        <end position="731"/>
    </location>
</feature>
<evidence type="ECO:0000256" key="8">
    <source>
        <dbReference type="ARBA" id="ARBA00023136"/>
    </source>
</evidence>
<evidence type="ECO:0000256" key="1">
    <source>
        <dbReference type="ARBA" id="ARBA00004571"/>
    </source>
</evidence>
<dbReference type="AlphaFoldDB" id="A0A931J854"/>
<sequence length="731" mass="80829">MNLKPIALAAAMLAAQTAHAQQEVGADDNRASPQQLDRVEVRRQNTDTDLRRRQPVAKQIYGRDELDKYGDTQLSDVLKRLPGVNMQGGQLRMRGLGGAFTQILVNGEPAPPGFSVEQLNPAQVERIEVSKAPTADQSAQAIAGSINIILKDAPRVVQKDLRLGLAYNHDKPVVNGSFTYGDRVAGGMAAVLPISFFSWRLLNETEGERLGRDAQGRPQRLATEGWDLPYGHGFNVAPRVNWKLGEDETLSLQGFAVRNNFRNLGHTDTTVLQGAAPTSVDDQFSNRGNFQAARLSLQYNKRFEDDQRIELRSTVGNGGAEFDTRFLGRNAAGVQTMDRRTTGEGKNRGATLSGKYSRFLGEAHSLTVGGELERRSRDEQRRTVQNGAELLPGIEGQPFDATINRSAVYAQDDWEINKQWSGYLGLRHERIRTTSEGAGSEFRNTSSVTTPLLHLNYKFDPAARDLLRMSLTRSYKAPDVQQLIARPTINTEYPTSGGNTETAPDRVGNAALKPELATGLDIAFEKYLSGGGLVSVGVFHRRITGLIRNSLVQESVPWAAVPRWVAKPINLSRANTSGLELEIKGRAAELMPGWFAPTTALNLRAALSFYDSKVKDVPGPDNRLEQQQPWSLNLGVDYRLKSLPVSMGASLAFTPSYEVQQTELTRLETGRARTIDAFILWNLSKTDSLRFAIQNLAPTAGTSNTLIRGGDYNWSERRPNTWYALNWEHKF</sequence>
<dbReference type="Gene3D" id="2.170.130.10">
    <property type="entry name" value="TonB-dependent receptor, plug domain"/>
    <property type="match status" value="1"/>
</dbReference>
<evidence type="ECO:0000259" key="15">
    <source>
        <dbReference type="Pfam" id="PF07715"/>
    </source>
</evidence>
<evidence type="ECO:0000313" key="16">
    <source>
        <dbReference type="EMBL" id="MBH9577875.1"/>
    </source>
</evidence>
<evidence type="ECO:0000256" key="4">
    <source>
        <dbReference type="ARBA" id="ARBA00022452"/>
    </source>
</evidence>
<evidence type="ECO:0000256" key="7">
    <source>
        <dbReference type="ARBA" id="ARBA00023077"/>
    </source>
</evidence>
<keyword evidence="10 11" id="KW-0998">Cell outer membrane</keyword>
<dbReference type="RefSeq" id="WP_198111639.1">
    <property type="nucleotide sequence ID" value="NZ_JAEDAK010000008.1"/>
</dbReference>
<keyword evidence="4 11" id="KW-1134">Transmembrane beta strand</keyword>
<feature type="signal peptide" evidence="13">
    <location>
        <begin position="1"/>
        <end position="20"/>
    </location>
</feature>
<feature type="domain" description="TonB-dependent receptor-like beta-barrel" evidence="14">
    <location>
        <begin position="266"/>
        <end position="696"/>
    </location>
</feature>
<dbReference type="InterPro" id="IPR039426">
    <property type="entry name" value="TonB-dep_rcpt-like"/>
</dbReference>
<evidence type="ECO:0000256" key="2">
    <source>
        <dbReference type="ARBA" id="ARBA00009810"/>
    </source>
</evidence>
<dbReference type="Pfam" id="PF00593">
    <property type="entry name" value="TonB_dep_Rec_b-barrel"/>
    <property type="match status" value="1"/>
</dbReference>
<dbReference type="EMBL" id="JAEDAK010000008">
    <property type="protein sequence ID" value="MBH9577875.1"/>
    <property type="molecule type" value="Genomic_DNA"/>
</dbReference>
<evidence type="ECO:0000256" key="13">
    <source>
        <dbReference type="SAM" id="SignalP"/>
    </source>
</evidence>
<comment type="subcellular location">
    <subcellularLocation>
        <location evidence="1 11">Cell outer membrane</location>
        <topology evidence="1 11">Multi-pass membrane protein</topology>
    </subcellularLocation>
</comment>
<comment type="similarity">
    <text evidence="2 11 12">Belongs to the TonB-dependent receptor family.</text>
</comment>
<dbReference type="InterPro" id="IPR012910">
    <property type="entry name" value="Plug_dom"/>
</dbReference>
<keyword evidence="3 11" id="KW-0813">Transport</keyword>
<comment type="caution">
    <text evidence="16">The sequence shown here is derived from an EMBL/GenBank/DDBJ whole genome shotgun (WGS) entry which is preliminary data.</text>
</comment>
<evidence type="ECO:0000256" key="6">
    <source>
        <dbReference type="ARBA" id="ARBA00022729"/>
    </source>
</evidence>
<keyword evidence="5 11" id="KW-0812">Transmembrane</keyword>
<dbReference type="PROSITE" id="PS52016">
    <property type="entry name" value="TONB_DEPENDENT_REC_3"/>
    <property type="match status" value="1"/>
</dbReference>
<organism evidence="16 17">
    <name type="scientific">Inhella proteolytica</name>
    <dbReference type="NCBI Taxonomy" id="2795029"/>
    <lineage>
        <taxon>Bacteria</taxon>
        <taxon>Pseudomonadati</taxon>
        <taxon>Pseudomonadota</taxon>
        <taxon>Betaproteobacteria</taxon>
        <taxon>Burkholderiales</taxon>
        <taxon>Sphaerotilaceae</taxon>
        <taxon>Inhella</taxon>
    </lineage>
</organism>
<dbReference type="Pfam" id="PF07715">
    <property type="entry name" value="Plug"/>
    <property type="match status" value="1"/>
</dbReference>
<dbReference type="Gene3D" id="2.40.170.20">
    <property type="entry name" value="TonB-dependent receptor, beta-barrel domain"/>
    <property type="match status" value="1"/>
</dbReference>
<dbReference type="InterPro" id="IPR037066">
    <property type="entry name" value="Plug_dom_sf"/>
</dbReference>
<evidence type="ECO:0000256" key="12">
    <source>
        <dbReference type="RuleBase" id="RU003357"/>
    </source>
</evidence>
<evidence type="ECO:0000256" key="5">
    <source>
        <dbReference type="ARBA" id="ARBA00022692"/>
    </source>
</evidence>
<dbReference type="CDD" id="cd01347">
    <property type="entry name" value="ligand_gated_channel"/>
    <property type="match status" value="1"/>
</dbReference>
<keyword evidence="9 16" id="KW-0675">Receptor</keyword>
<accession>A0A931J854</accession>
<dbReference type="SUPFAM" id="SSF56935">
    <property type="entry name" value="Porins"/>
    <property type="match status" value="1"/>
</dbReference>
<dbReference type="GO" id="GO:0009279">
    <property type="term" value="C:cell outer membrane"/>
    <property type="evidence" value="ECO:0007669"/>
    <property type="project" value="UniProtKB-SubCell"/>
</dbReference>
<evidence type="ECO:0000259" key="14">
    <source>
        <dbReference type="Pfam" id="PF00593"/>
    </source>
</evidence>
<evidence type="ECO:0000313" key="17">
    <source>
        <dbReference type="Proteomes" id="UP000613266"/>
    </source>
</evidence>
<feature type="domain" description="TonB-dependent receptor plug" evidence="15">
    <location>
        <begin position="52"/>
        <end position="144"/>
    </location>
</feature>
<evidence type="ECO:0000256" key="3">
    <source>
        <dbReference type="ARBA" id="ARBA00022448"/>
    </source>
</evidence>
<dbReference type="PANTHER" id="PTHR30069:SF29">
    <property type="entry name" value="HEMOGLOBIN AND HEMOGLOBIN-HAPTOGLOBIN-BINDING PROTEIN 1-RELATED"/>
    <property type="match status" value="1"/>
</dbReference>
<evidence type="ECO:0000256" key="11">
    <source>
        <dbReference type="PROSITE-ProRule" id="PRU01360"/>
    </source>
</evidence>
<protein>
    <submittedName>
        <fullName evidence="16">TonB-dependent receptor</fullName>
    </submittedName>
</protein>
<keyword evidence="7 12" id="KW-0798">TonB box</keyword>
<dbReference type="InterPro" id="IPR036942">
    <property type="entry name" value="Beta-barrel_TonB_sf"/>
</dbReference>
<dbReference type="GO" id="GO:0015344">
    <property type="term" value="F:siderophore uptake transmembrane transporter activity"/>
    <property type="evidence" value="ECO:0007669"/>
    <property type="project" value="TreeGrafter"/>
</dbReference>
<dbReference type="PANTHER" id="PTHR30069">
    <property type="entry name" value="TONB-DEPENDENT OUTER MEMBRANE RECEPTOR"/>
    <property type="match status" value="1"/>
</dbReference>